<evidence type="ECO:0000256" key="1">
    <source>
        <dbReference type="ARBA" id="ARBA00005750"/>
    </source>
</evidence>
<accession>A0A2S6I901</accession>
<name>A0A2S6I901_9BACT</name>
<dbReference type="PANTHER" id="PTHR39181">
    <property type="entry name" value="TYROSINE-PROTEIN PHOSPHATASE YWQE"/>
    <property type="match status" value="1"/>
</dbReference>
<reference evidence="5 6" key="1">
    <citation type="submission" date="2018-02" db="EMBL/GenBank/DDBJ databases">
        <title>Genomic Encyclopedia of Archaeal and Bacterial Type Strains, Phase II (KMG-II): from individual species to whole genera.</title>
        <authorList>
            <person name="Goeker M."/>
        </authorList>
    </citation>
    <scope>NUCLEOTIDE SEQUENCE [LARGE SCALE GENOMIC DNA]</scope>
    <source>
        <strain evidence="5 6">DSM 29526</strain>
    </source>
</reference>
<organism evidence="5 6">
    <name type="scientific">Neolewinella xylanilytica</name>
    <dbReference type="NCBI Taxonomy" id="1514080"/>
    <lineage>
        <taxon>Bacteria</taxon>
        <taxon>Pseudomonadati</taxon>
        <taxon>Bacteroidota</taxon>
        <taxon>Saprospiria</taxon>
        <taxon>Saprospirales</taxon>
        <taxon>Lewinellaceae</taxon>
        <taxon>Neolewinella</taxon>
    </lineage>
</organism>
<dbReference type="OrthoDB" id="9788539at2"/>
<comment type="similarity">
    <text evidence="1">Belongs to the metallo-dependent hydrolases superfamily. CpsB/CapC family.</text>
</comment>
<dbReference type="InterPro" id="IPR016667">
    <property type="entry name" value="Caps_polysacc_synth_CpsB/CapC"/>
</dbReference>
<gene>
    <name evidence="5" type="ORF">CLV84_0917</name>
</gene>
<comment type="catalytic activity">
    <reaction evidence="4">
        <text>O-phospho-L-tyrosyl-[protein] + H2O = L-tyrosyl-[protein] + phosphate</text>
        <dbReference type="Rhea" id="RHEA:10684"/>
        <dbReference type="Rhea" id="RHEA-COMP:10136"/>
        <dbReference type="Rhea" id="RHEA-COMP:20101"/>
        <dbReference type="ChEBI" id="CHEBI:15377"/>
        <dbReference type="ChEBI" id="CHEBI:43474"/>
        <dbReference type="ChEBI" id="CHEBI:46858"/>
        <dbReference type="ChEBI" id="CHEBI:61978"/>
        <dbReference type="EC" id="3.1.3.48"/>
    </reaction>
</comment>
<dbReference type="RefSeq" id="WP_104418536.1">
    <property type="nucleotide sequence ID" value="NZ_PTJC01000005.1"/>
</dbReference>
<keyword evidence="3" id="KW-0378">Hydrolase</keyword>
<dbReference type="SUPFAM" id="SSF89550">
    <property type="entry name" value="PHP domain-like"/>
    <property type="match status" value="1"/>
</dbReference>
<dbReference type="Gene3D" id="3.20.20.140">
    <property type="entry name" value="Metal-dependent hydrolases"/>
    <property type="match status" value="1"/>
</dbReference>
<comment type="caution">
    <text evidence="5">The sequence shown here is derived from an EMBL/GenBank/DDBJ whole genome shotgun (WGS) entry which is preliminary data.</text>
</comment>
<protein>
    <recommendedName>
        <fullName evidence="2">protein-tyrosine-phosphatase</fullName>
        <ecNumber evidence="2">3.1.3.48</ecNumber>
    </recommendedName>
</protein>
<dbReference type="GO" id="GO:0030145">
    <property type="term" value="F:manganese ion binding"/>
    <property type="evidence" value="ECO:0007669"/>
    <property type="project" value="InterPro"/>
</dbReference>
<dbReference type="AlphaFoldDB" id="A0A2S6I901"/>
<dbReference type="Pfam" id="PF19567">
    <property type="entry name" value="CpsB_CapC"/>
    <property type="match status" value="1"/>
</dbReference>
<proteinExistence type="inferred from homology"/>
<evidence type="ECO:0000313" key="6">
    <source>
        <dbReference type="Proteomes" id="UP000237662"/>
    </source>
</evidence>
<dbReference type="EC" id="3.1.3.48" evidence="2"/>
<keyword evidence="6" id="KW-1185">Reference proteome</keyword>
<dbReference type="Proteomes" id="UP000237662">
    <property type="component" value="Unassembled WGS sequence"/>
</dbReference>
<dbReference type="GO" id="GO:0004725">
    <property type="term" value="F:protein tyrosine phosphatase activity"/>
    <property type="evidence" value="ECO:0007669"/>
    <property type="project" value="UniProtKB-EC"/>
</dbReference>
<sequence length="249" mass="28410">MLDWLFGRNRKEVEDFGFLHTDMHAHWLPGIDDGAESLDDSLNMIREMAALGYRRLVATPHVMSDLYNNAPETIRGALEKVRRAAEAAGLDIQLDAAAEYLLDEGFPERLRQDRLLTLPGNHLLVEFSFVSPPTNQDALFFDIQTKGYHPVLAHPERYRYFHKRFADYRGLEERGIRLQVNLLSLTGYYGKAVKQVAEQLLAEGLVSLLGTDAHHTRHLAGIREMLGNHRYAKYLTSPSLRNQEWLGGK</sequence>
<evidence type="ECO:0000313" key="5">
    <source>
        <dbReference type="EMBL" id="PPK87958.1"/>
    </source>
</evidence>
<evidence type="ECO:0000256" key="4">
    <source>
        <dbReference type="ARBA" id="ARBA00051722"/>
    </source>
</evidence>
<evidence type="ECO:0000256" key="2">
    <source>
        <dbReference type="ARBA" id="ARBA00013064"/>
    </source>
</evidence>
<dbReference type="InterPro" id="IPR016195">
    <property type="entry name" value="Pol/histidinol_Pase-like"/>
</dbReference>
<dbReference type="EMBL" id="PTJC01000005">
    <property type="protein sequence ID" value="PPK87958.1"/>
    <property type="molecule type" value="Genomic_DNA"/>
</dbReference>
<evidence type="ECO:0000256" key="3">
    <source>
        <dbReference type="ARBA" id="ARBA00022801"/>
    </source>
</evidence>
<dbReference type="PANTHER" id="PTHR39181:SF1">
    <property type="entry name" value="TYROSINE-PROTEIN PHOSPHATASE YWQE"/>
    <property type="match status" value="1"/>
</dbReference>